<keyword evidence="2 4" id="KW-0378">Hydrolase</keyword>
<dbReference type="AlphaFoldDB" id="A0A941CWJ4"/>
<dbReference type="EMBL" id="JAGSIE010000020">
    <property type="protein sequence ID" value="MBR7553921.1"/>
    <property type="molecule type" value="Genomic_DNA"/>
</dbReference>
<evidence type="ECO:0000259" key="3">
    <source>
        <dbReference type="Pfam" id="PF00561"/>
    </source>
</evidence>
<keyword evidence="5" id="KW-1185">Reference proteome</keyword>
<reference evidence="4 5" key="1">
    <citation type="submission" date="2021-04" db="EMBL/GenBank/DDBJ databases">
        <title>Allobacillus sp. nov. SKP8-2 isolated from shrimp paste.</title>
        <authorList>
            <person name="Tanasupawat S."/>
            <person name="Yiamsombat S."/>
            <person name="Kanchanasin P."/>
            <person name="Kuncharoen N."/>
        </authorList>
    </citation>
    <scope>NUCLEOTIDE SEQUENCE [LARGE SCALE GENOMIC DNA]</scope>
    <source>
        <strain evidence="4 5">SKP8-2</strain>
    </source>
</reference>
<proteinExistence type="inferred from homology"/>
<comment type="similarity">
    <text evidence="1">Belongs to the peptidase S33 family.</text>
</comment>
<dbReference type="InterPro" id="IPR050266">
    <property type="entry name" value="AB_hydrolase_sf"/>
</dbReference>
<dbReference type="Pfam" id="PF00561">
    <property type="entry name" value="Abhydrolase_1"/>
    <property type="match status" value="1"/>
</dbReference>
<gene>
    <name evidence="4" type="ORF">KC820_07115</name>
</gene>
<accession>A0A941CWJ4</accession>
<feature type="domain" description="AB hydrolase-1" evidence="3">
    <location>
        <begin position="36"/>
        <end position="306"/>
    </location>
</feature>
<dbReference type="InterPro" id="IPR029058">
    <property type="entry name" value="AB_hydrolase_fold"/>
</dbReference>
<evidence type="ECO:0000256" key="1">
    <source>
        <dbReference type="ARBA" id="ARBA00010088"/>
    </source>
</evidence>
<organism evidence="4 5">
    <name type="scientific">Allobacillus saliphilus</name>
    <dbReference type="NCBI Taxonomy" id="2912308"/>
    <lineage>
        <taxon>Bacteria</taxon>
        <taxon>Bacillati</taxon>
        <taxon>Bacillota</taxon>
        <taxon>Bacilli</taxon>
        <taxon>Bacillales</taxon>
        <taxon>Bacillaceae</taxon>
        <taxon>Allobacillus</taxon>
    </lineage>
</organism>
<comment type="caution">
    <text evidence="4">The sequence shown here is derived from an EMBL/GenBank/DDBJ whole genome shotgun (WGS) entry which is preliminary data.</text>
</comment>
<protein>
    <submittedName>
        <fullName evidence="4">Alpha/beta hydrolase</fullName>
    </submittedName>
</protein>
<dbReference type="InterPro" id="IPR000073">
    <property type="entry name" value="AB_hydrolase_1"/>
</dbReference>
<dbReference type="PANTHER" id="PTHR43798:SF33">
    <property type="entry name" value="HYDROLASE, PUTATIVE (AFU_ORTHOLOGUE AFUA_2G14860)-RELATED"/>
    <property type="match status" value="1"/>
</dbReference>
<evidence type="ECO:0000313" key="5">
    <source>
        <dbReference type="Proteomes" id="UP000675431"/>
    </source>
</evidence>
<name>A0A941CWJ4_9BACI</name>
<dbReference type="Proteomes" id="UP000675431">
    <property type="component" value="Unassembled WGS sequence"/>
</dbReference>
<dbReference type="GO" id="GO:0016020">
    <property type="term" value="C:membrane"/>
    <property type="evidence" value="ECO:0007669"/>
    <property type="project" value="TreeGrafter"/>
</dbReference>
<dbReference type="PANTHER" id="PTHR43798">
    <property type="entry name" value="MONOACYLGLYCEROL LIPASE"/>
    <property type="match status" value="1"/>
</dbReference>
<dbReference type="PRINTS" id="PR00793">
    <property type="entry name" value="PROAMNOPTASE"/>
</dbReference>
<dbReference type="SUPFAM" id="SSF53474">
    <property type="entry name" value="alpha/beta-Hydrolases"/>
    <property type="match status" value="1"/>
</dbReference>
<dbReference type="GO" id="GO:0004177">
    <property type="term" value="F:aminopeptidase activity"/>
    <property type="evidence" value="ECO:0007669"/>
    <property type="project" value="UniProtKB-EC"/>
</dbReference>
<evidence type="ECO:0000313" key="4">
    <source>
        <dbReference type="EMBL" id="MBR7553921.1"/>
    </source>
</evidence>
<evidence type="ECO:0000256" key="2">
    <source>
        <dbReference type="ARBA" id="ARBA00022801"/>
    </source>
</evidence>
<sequence length="328" mass="37922">MGGEKMSEKDFQLKEYVQIDGHQHGMIIEGQNKENPVVLFLHGGPGFPAYPMIKASRLEWTKFVTICYWDQRGAGMSFNSKTQGPLTVERYIKDTLAITEYVKEKLNKEKIYLMGHSWGSFLGSLVACKYPEHYSAYIGMGQLGRFKESNQETIQFLLETAITRGDQKAEKMVGDIVFDENFYVNRDYQKVLSRYLMKYGGGMKRKNYSMSQVLKEVFRCKPYTWKEKFNIPRGSLLSYQAVGETLAKTDLAKRTPRFEIPVYILQGAYDYQTTCNEAKRFYENIEAPDKQFFLFEDCAHTPFVEDQNRFIDILINRILVEPSAVVGS</sequence>
<dbReference type="InterPro" id="IPR002410">
    <property type="entry name" value="Peptidase_S33"/>
</dbReference>
<dbReference type="GO" id="GO:0006508">
    <property type="term" value="P:proteolysis"/>
    <property type="evidence" value="ECO:0007669"/>
    <property type="project" value="InterPro"/>
</dbReference>
<dbReference type="Gene3D" id="3.40.50.1820">
    <property type="entry name" value="alpha/beta hydrolase"/>
    <property type="match status" value="1"/>
</dbReference>